<dbReference type="Proteomes" id="UP000605618">
    <property type="component" value="Unassembled WGS sequence"/>
</dbReference>
<comment type="caution">
    <text evidence="8">The sequence shown here is derived from an EMBL/GenBank/DDBJ whole genome shotgun (WGS) entry which is preliminary data.</text>
</comment>
<dbReference type="SMART" id="SM00487">
    <property type="entry name" value="DEXDc"/>
    <property type="match status" value="1"/>
</dbReference>
<dbReference type="PANTHER" id="PTHR13710:SF153">
    <property type="entry name" value="RECQ-LIKE DNA HELICASE BLM"/>
    <property type="match status" value="1"/>
</dbReference>
<dbReference type="GO" id="GO:0043138">
    <property type="term" value="F:3'-5' DNA helicase activity"/>
    <property type="evidence" value="ECO:0007669"/>
    <property type="project" value="TreeGrafter"/>
</dbReference>
<evidence type="ECO:0000313" key="9">
    <source>
        <dbReference type="Proteomes" id="UP000605618"/>
    </source>
</evidence>
<gene>
    <name evidence="8" type="ORF">GS505_01755</name>
</gene>
<evidence type="ECO:0000313" key="8">
    <source>
        <dbReference type="EMBL" id="NKS24603.1"/>
    </source>
</evidence>
<evidence type="ECO:0000259" key="6">
    <source>
        <dbReference type="PROSITE" id="PS51192"/>
    </source>
</evidence>
<dbReference type="InterPro" id="IPR014001">
    <property type="entry name" value="Helicase_ATP-bd"/>
</dbReference>
<dbReference type="PROSITE" id="PS51194">
    <property type="entry name" value="HELICASE_CTER"/>
    <property type="match status" value="1"/>
</dbReference>
<dbReference type="InterPro" id="IPR001650">
    <property type="entry name" value="Helicase_C-like"/>
</dbReference>
<reference evidence="8" key="1">
    <citation type="journal article" date="2020" name="Environ. Microbiol.">
        <title>The novel and transferable erm(51) gene confers Macrolides, Lincosamides, and Streptogramins B (MLSB) resistance to clonal Rhodococcus equi in the environment.</title>
        <authorList>
            <person name="Huber L."/>
            <person name="Giguere S."/>
            <person name="Slovis N.M."/>
            <person name="Alvarez-Narvaez S."/>
            <person name="Hart K.A."/>
            <person name="Greiter M."/>
            <person name="Morris E.R.A."/>
            <person name="Cohen N.D."/>
        </authorList>
    </citation>
    <scope>NUCLEOTIDE SEQUENCE</scope>
    <source>
        <strain evidence="8">Lh_141_1</strain>
    </source>
</reference>
<dbReference type="AlphaFoldDB" id="A0AAE4ZEE9"/>
<evidence type="ECO:0000256" key="4">
    <source>
        <dbReference type="ARBA" id="ARBA00023235"/>
    </source>
</evidence>
<evidence type="ECO:0000256" key="1">
    <source>
        <dbReference type="ARBA" id="ARBA00022741"/>
    </source>
</evidence>
<keyword evidence="8" id="KW-0347">Helicase</keyword>
<dbReference type="GO" id="GO:0005694">
    <property type="term" value="C:chromosome"/>
    <property type="evidence" value="ECO:0007669"/>
    <property type="project" value="TreeGrafter"/>
</dbReference>
<evidence type="ECO:0000259" key="7">
    <source>
        <dbReference type="PROSITE" id="PS51194"/>
    </source>
</evidence>
<proteinExistence type="predicted"/>
<dbReference type="PANTHER" id="PTHR13710">
    <property type="entry name" value="DNA HELICASE RECQ FAMILY MEMBER"/>
    <property type="match status" value="1"/>
</dbReference>
<evidence type="ECO:0000256" key="2">
    <source>
        <dbReference type="ARBA" id="ARBA00022840"/>
    </source>
</evidence>
<dbReference type="GO" id="GO:0003677">
    <property type="term" value="F:DNA binding"/>
    <property type="evidence" value="ECO:0007669"/>
    <property type="project" value="UniProtKB-KW"/>
</dbReference>
<keyword evidence="1" id="KW-0547">Nucleotide-binding</keyword>
<name>A0AAE4ZEE9_RHOHA</name>
<dbReference type="Pfam" id="PF00271">
    <property type="entry name" value="Helicase_C"/>
    <property type="match status" value="1"/>
</dbReference>
<keyword evidence="4" id="KW-0413">Isomerase</keyword>
<feature type="region of interest" description="Disordered" evidence="5">
    <location>
        <begin position="683"/>
        <end position="716"/>
    </location>
</feature>
<dbReference type="NCBIfam" id="NF041063">
    <property type="entry name" value="DpdF"/>
    <property type="match status" value="1"/>
</dbReference>
<dbReference type="GO" id="GO:0005737">
    <property type="term" value="C:cytoplasm"/>
    <property type="evidence" value="ECO:0007669"/>
    <property type="project" value="TreeGrafter"/>
</dbReference>
<keyword evidence="8" id="KW-0378">Hydrolase</keyword>
<dbReference type="InterPro" id="IPR027417">
    <property type="entry name" value="P-loop_NTPase"/>
</dbReference>
<dbReference type="GO" id="GO:0005524">
    <property type="term" value="F:ATP binding"/>
    <property type="evidence" value="ECO:0007669"/>
    <property type="project" value="UniProtKB-KW"/>
</dbReference>
<dbReference type="Gene3D" id="3.40.50.300">
    <property type="entry name" value="P-loop containing nucleotide triphosphate hydrolases"/>
    <property type="match status" value="2"/>
</dbReference>
<dbReference type="EMBL" id="WUYZ01000001">
    <property type="protein sequence ID" value="NKS24603.1"/>
    <property type="molecule type" value="Genomic_DNA"/>
</dbReference>
<dbReference type="SMART" id="SM00490">
    <property type="entry name" value="HELICc"/>
    <property type="match status" value="1"/>
</dbReference>
<dbReference type="PROSITE" id="PS51192">
    <property type="entry name" value="HELICASE_ATP_BIND_1"/>
    <property type="match status" value="1"/>
</dbReference>
<dbReference type="Pfam" id="PF00270">
    <property type="entry name" value="DEAD"/>
    <property type="match status" value="1"/>
</dbReference>
<protein>
    <submittedName>
        <fullName evidence="8">DEAD/DEAH box helicase</fullName>
    </submittedName>
</protein>
<accession>A0AAE4ZEE9</accession>
<dbReference type="GO" id="GO:0009378">
    <property type="term" value="F:four-way junction helicase activity"/>
    <property type="evidence" value="ECO:0007669"/>
    <property type="project" value="TreeGrafter"/>
</dbReference>
<keyword evidence="2" id="KW-0067">ATP-binding</keyword>
<sequence length="869" mass="96086">MSSWQLETVQSILDGAEGCRSDLNGPFARFLDAWHSDVDGHAIRSDVLGLISQILHHTRLTNAEASPFLDVALAARGISGDTLEKFGLKATPLHGGRTRLEPTETWMTDWIRGDPRWVDHAIASPRNLVAADGTTSTEARPKISDPLIADPAVTAVAPDVEHYMSPAQATALRAVALKEEGSTLHIVLPTGSGKSLVGIAPGLIEPGSTTVVVVPTIALAIDQEKQSHIRYRGTSLPRELAYHSDRSLEEKRAIRERLAAGTQRLLFTSPESLVHGLAPQLRELAQRGGLTYIVIDEAHLVYTWGLDFRPEFQLAAALIRELRSIALQYGRSRPKTVLMTATLSGDALRLNDNLFADGDSTFVGSTYLRTELRYLVADCSDGEVRKQRLVDAMHRLPKPAIVYTTKREDAEELTSALRRSGFGRTATFHGKIDAKQRTTVLNGWSGTDQPTSIDIVVGTTAFGVGVDQSDVRTVVHACIPRSVDRFYQEVGRAGRDGHTAVSLWLPVPGRDFGDSRIEITRLIGHTKGWNRWSAMVNRAVKAPTDSSYSMTIDLRTVPSHTETDNDHNRLWNRNIVTVLRHAGVIDIAPVHPPVIHRNEGESDSEWEFRLSDEWNKFRTQLDIIAKGPGSLDETGFEKTLRSVRSTVKSREERTFERIRRLLALDECWGRIFAEEYTLNVPNIEGSEQRPGPSCSGCPAKNHTRAPEDPPARVAMPRPAFPTVSYELRPALHQEMMDQPTLVLTYDSNSESRIGQAVTAAVNGGIAQILYSRRLTPQIVKELSRGVGTKNFVIVEAVDFSRRLRKLALPTVLITVLGDPITQQLVAPGRDAVPRIILAPTDTPDPIRPDKALTDMIHPNRQLSEFVRRV</sequence>
<organism evidence="8 9">
    <name type="scientific">Rhodococcus hoagii</name>
    <name type="common">Corynebacterium equii</name>
    <dbReference type="NCBI Taxonomy" id="43767"/>
    <lineage>
        <taxon>Bacteria</taxon>
        <taxon>Bacillati</taxon>
        <taxon>Actinomycetota</taxon>
        <taxon>Actinomycetes</taxon>
        <taxon>Mycobacteriales</taxon>
        <taxon>Nocardiaceae</taxon>
        <taxon>Prescottella</taxon>
    </lineage>
</organism>
<feature type="domain" description="Helicase C-terminal" evidence="7">
    <location>
        <begin position="388"/>
        <end position="544"/>
    </location>
</feature>
<keyword evidence="3" id="KW-0238">DNA-binding</keyword>
<evidence type="ECO:0000256" key="3">
    <source>
        <dbReference type="ARBA" id="ARBA00023125"/>
    </source>
</evidence>
<dbReference type="GO" id="GO:0000724">
    <property type="term" value="P:double-strand break repair via homologous recombination"/>
    <property type="evidence" value="ECO:0007669"/>
    <property type="project" value="TreeGrafter"/>
</dbReference>
<feature type="domain" description="Helicase ATP-binding" evidence="6">
    <location>
        <begin position="175"/>
        <end position="361"/>
    </location>
</feature>
<dbReference type="InterPro" id="IPR011545">
    <property type="entry name" value="DEAD/DEAH_box_helicase_dom"/>
</dbReference>
<dbReference type="SUPFAM" id="SSF52540">
    <property type="entry name" value="P-loop containing nucleoside triphosphate hydrolases"/>
    <property type="match status" value="1"/>
</dbReference>
<evidence type="ECO:0000256" key="5">
    <source>
        <dbReference type="SAM" id="MobiDB-lite"/>
    </source>
</evidence>